<name>A0A830BLU4_9LAMI</name>
<dbReference type="AlphaFoldDB" id="A0A830BLU4"/>
<protein>
    <submittedName>
        <fullName evidence="2">Uncharacterized protein</fullName>
    </submittedName>
</protein>
<evidence type="ECO:0000256" key="1">
    <source>
        <dbReference type="SAM" id="Phobius"/>
    </source>
</evidence>
<gene>
    <name evidence="2" type="ORF">PHJA_000626300</name>
</gene>
<feature type="transmembrane region" description="Helical" evidence="1">
    <location>
        <begin position="26"/>
        <end position="50"/>
    </location>
</feature>
<keyword evidence="1" id="KW-0812">Transmembrane</keyword>
<keyword evidence="3" id="KW-1185">Reference proteome</keyword>
<evidence type="ECO:0000313" key="2">
    <source>
        <dbReference type="EMBL" id="GFP84825.1"/>
    </source>
</evidence>
<accession>A0A830BLU4</accession>
<evidence type="ECO:0000313" key="3">
    <source>
        <dbReference type="Proteomes" id="UP000653305"/>
    </source>
</evidence>
<reference evidence="2" key="1">
    <citation type="submission" date="2020-07" db="EMBL/GenBank/DDBJ databases">
        <title>Ethylene signaling mediates host invasion by parasitic plants.</title>
        <authorList>
            <person name="Yoshida S."/>
        </authorList>
    </citation>
    <scope>NUCLEOTIDE SEQUENCE</scope>
    <source>
        <strain evidence="2">Okayama</strain>
    </source>
</reference>
<keyword evidence="1" id="KW-1133">Transmembrane helix</keyword>
<dbReference type="Proteomes" id="UP000653305">
    <property type="component" value="Unassembled WGS sequence"/>
</dbReference>
<keyword evidence="1" id="KW-0472">Membrane</keyword>
<proteinExistence type="predicted"/>
<organism evidence="2 3">
    <name type="scientific">Phtheirospermum japonicum</name>
    <dbReference type="NCBI Taxonomy" id="374723"/>
    <lineage>
        <taxon>Eukaryota</taxon>
        <taxon>Viridiplantae</taxon>
        <taxon>Streptophyta</taxon>
        <taxon>Embryophyta</taxon>
        <taxon>Tracheophyta</taxon>
        <taxon>Spermatophyta</taxon>
        <taxon>Magnoliopsida</taxon>
        <taxon>eudicotyledons</taxon>
        <taxon>Gunneridae</taxon>
        <taxon>Pentapetalae</taxon>
        <taxon>asterids</taxon>
        <taxon>lamiids</taxon>
        <taxon>Lamiales</taxon>
        <taxon>Orobanchaceae</taxon>
        <taxon>Orobanchaceae incertae sedis</taxon>
        <taxon>Phtheirospermum</taxon>
    </lineage>
</organism>
<dbReference type="EMBL" id="BMAC01000094">
    <property type="protein sequence ID" value="GFP84825.1"/>
    <property type="molecule type" value="Genomic_DNA"/>
</dbReference>
<sequence>MATFLLACFYALRVYLHGYCIVTFLMGMILSCLVTFFFVLSCGPGPAGFIRCSSYASYKGL</sequence>
<comment type="caution">
    <text evidence="2">The sequence shown here is derived from an EMBL/GenBank/DDBJ whole genome shotgun (WGS) entry which is preliminary data.</text>
</comment>